<evidence type="ECO:0000313" key="2">
    <source>
        <dbReference type="EMBL" id="PFX27761.1"/>
    </source>
</evidence>
<dbReference type="Proteomes" id="UP000225706">
    <property type="component" value="Unassembled WGS sequence"/>
</dbReference>
<dbReference type="EMBL" id="LSMT01000096">
    <property type="protein sequence ID" value="PFX27761.1"/>
    <property type="molecule type" value="Genomic_DNA"/>
</dbReference>
<comment type="caution">
    <text evidence="2">The sequence shown here is derived from an EMBL/GenBank/DDBJ whole genome shotgun (WGS) entry which is preliminary data.</text>
</comment>
<protein>
    <submittedName>
        <fullName evidence="2">Uncharacterized protein</fullName>
    </submittedName>
</protein>
<keyword evidence="3" id="KW-1185">Reference proteome</keyword>
<evidence type="ECO:0000313" key="3">
    <source>
        <dbReference type="Proteomes" id="UP000225706"/>
    </source>
</evidence>
<proteinExistence type="predicted"/>
<feature type="region of interest" description="Disordered" evidence="1">
    <location>
        <begin position="31"/>
        <end position="80"/>
    </location>
</feature>
<sequence length="160" mass="17382">MADSIPTSLRLQTKLMADKFPEDACKRRQSALGVDIEEEDIPLQPKRKANECKEKKNKKIKGLQSDEDDDDGSDNTFQGGGLFDVGNSHSIGEMVLKGLANSGAYVSGQGAAKAIKSDYAKKKIKQTANKYLDQALDSFTNDLSKKISAGNIDYSQCNSS</sequence>
<name>A0A2B4SD02_STYPI</name>
<evidence type="ECO:0000256" key="1">
    <source>
        <dbReference type="SAM" id="MobiDB-lite"/>
    </source>
</evidence>
<dbReference type="AlphaFoldDB" id="A0A2B4SD02"/>
<gene>
    <name evidence="2" type="ORF">AWC38_SpisGene7519</name>
</gene>
<accession>A0A2B4SD02</accession>
<reference evidence="3" key="1">
    <citation type="journal article" date="2017" name="bioRxiv">
        <title>Comparative analysis of the genomes of Stylophora pistillata and Acropora digitifera provides evidence for extensive differences between species of corals.</title>
        <authorList>
            <person name="Voolstra C.R."/>
            <person name="Li Y."/>
            <person name="Liew Y.J."/>
            <person name="Baumgarten S."/>
            <person name="Zoccola D."/>
            <person name="Flot J.-F."/>
            <person name="Tambutte S."/>
            <person name="Allemand D."/>
            <person name="Aranda M."/>
        </authorList>
    </citation>
    <scope>NUCLEOTIDE SEQUENCE [LARGE SCALE GENOMIC DNA]</scope>
</reference>
<organism evidence="2 3">
    <name type="scientific">Stylophora pistillata</name>
    <name type="common">Smooth cauliflower coral</name>
    <dbReference type="NCBI Taxonomy" id="50429"/>
    <lineage>
        <taxon>Eukaryota</taxon>
        <taxon>Metazoa</taxon>
        <taxon>Cnidaria</taxon>
        <taxon>Anthozoa</taxon>
        <taxon>Hexacorallia</taxon>
        <taxon>Scleractinia</taxon>
        <taxon>Astrocoeniina</taxon>
        <taxon>Pocilloporidae</taxon>
        <taxon>Stylophora</taxon>
    </lineage>
</organism>